<gene>
    <name evidence="2" type="ORF">MONBRDRAFT_27016</name>
</gene>
<dbReference type="GeneID" id="5892787"/>
<reference evidence="2 3" key="1">
    <citation type="journal article" date="2008" name="Nature">
        <title>The genome of the choanoflagellate Monosiga brevicollis and the origin of metazoans.</title>
        <authorList>
            <consortium name="JGI Sequencing"/>
            <person name="King N."/>
            <person name="Westbrook M.J."/>
            <person name="Young S.L."/>
            <person name="Kuo A."/>
            <person name="Abedin M."/>
            <person name="Chapman J."/>
            <person name="Fairclough S."/>
            <person name="Hellsten U."/>
            <person name="Isogai Y."/>
            <person name="Letunic I."/>
            <person name="Marr M."/>
            <person name="Pincus D."/>
            <person name="Putnam N."/>
            <person name="Rokas A."/>
            <person name="Wright K.J."/>
            <person name="Zuzow R."/>
            <person name="Dirks W."/>
            <person name="Good M."/>
            <person name="Goodstein D."/>
            <person name="Lemons D."/>
            <person name="Li W."/>
            <person name="Lyons J.B."/>
            <person name="Morris A."/>
            <person name="Nichols S."/>
            <person name="Richter D.J."/>
            <person name="Salamov A."/>
            <person name="Bork P."/>
            <person name="Lim W.A."/>
            <person name="Manning G."/>
            <person name="Miller W.T."/>
            <person name="McGinnis W."/>
            <person name="Shapiro H."/>
            <person name="Tjian R."/>
            <person name="Grigoriev I.V."/>
            <person name="Rokhsar D."/>
        </authorList>
    </citation>
    <scope>NUCLEOTIDE SEQUENCE [LARGE SCALE GENOMIC DNA]</scope>
    <source>
        <strain evidence="3">MX1 / ATCC 50154</strain>
    </source>
</reference>
<dbReference type="InParanoid" id="A9V423"/>
<dbReference type="eggNOG" id="KOG1566">
    <property type="taxonomic scope" value="Eukaryota"/>
</dbReference>
<accession>A9V423</accession>
<dbReference type="Proteomes" id="UP000001357">
    <property type="component" value="Unassembled WGS sequence"/>
</dbReference>
<comment type="similarity">
    <text evidence="1">Belongs to the Mo25 family.</text>
</comment>
<evidence type="ECO:0000256" key="1">
    <source>
        <dbReference type="ARBA" id="ARBA00011012"/>
    </source>
</evidence>
<sequence>MPKAADLVKKAIELVDKQEGNKKRQEEFDKQLQQMKLILFGADGGAASTEACAQLAAAVEANHALFEFILNLNQMDFEGKKDVVQIFNRLLKREIGDRTPTVDYICTVKPEILTKLCQGYEDPAIALSTGMMLRECIKFEPLAKIIMHSDELFYKFFEHVQLSQFDLASDAFSSFKDLMTKHKVLAATFLESNYDKFMEHYDTLLKSENYVTKRQSLKLLGELLLDRANFTTMTKYISNKNNLKLMMTLLGDKSRNIQFEAFHVFKVFVANPNKEPEILSILQRNREALLEFLADFHNDRAEDEQFVDEKEYLMKQIREL</sequence>
<dbReference type="PANTHER" id="PTHR10182">
    <property type="entry name" value="CALCIUM-BINDING PROTEIN 39-RELATED"/>
    <property type="match status" value="1"/>
</dbReference>
<organism evidence="2 3">
    <name type="scientific">Monosiga brevicollis</name>
    <name type="common">Choanoflagellate</name>
    <dbReference type="NCBI Taxonomy" id="81824"/>
    <lineage>
        <taxon>Eukaryota</taxon>
        <taxon>Choanoflagellata</taxon>
        <taxon>Craspedida</taxon>
        <taxon>Salpingoecidae</taxon>
        <taxon>Monosiga</taxon>
    </lineage>
</organism>
<dbReference type="EMBL" id="CH991558">
    <property type="protein sequence ID" value="EDQ87628.1"/>
    <property type="molecule type" value="Genomic_DNA"/>
</dbReference>
<protein>
    <recommendedName>
        <fullName evidence="4">Calcium-binding protein 39</fullName>
    </recommendedName>
</protein>
<evidence type="ECO:0008006" key="4">
    <source>
        <dbReference type="Google" id="ProtNLM"/>
    </source>
</evidence>
<dbReference type="InterPro" id="IPR013878">
    <property type="entry name" value="Mo25"/>
</dbReference>
<dbReference type="Pfam" id="PF08569">
    <property type="entry name" value="Mo25"/>
    <property type="match status" value="1"/>
</dbReference>
<evidence type="ECO:0000313" key="3">
    <source>
        <dbReference type="Proteomes" id="UP000001357"/>
    </source>
</evidence>
<dbReference type="PANTHER" id="PTHR10182:SF3">
    <property type="entry name" value="PROTEIN MO25"/>
    <property type="match status" value="1"/>
</dbReference>
<dbReference type="RefSeq" id="XP_001747548.1">
    <property type="nucleotide sequence ID" value="XM_001747496.1"/>
</dbReference>
<dbReference type="FunFam" id="1.25.10.10:FF:000257">
    <property type="entry name" value="Conidiophore development protein hymA"/>
    <property type="match status" value="1"/>
</dbReference>
<evidence type="ECO:0000313" key="2">
    <source>
        <dbReference type="EMBL" id="EDQ87628.1"/>
    </source>
</evidence>
<dbReference type="OMA" id="AYDHKES"/>
<dbReference type="FunCoup" id="A9V423">
    <property type="interactions" value="1413"/>
</dbReference>
<dbReference type="SUPFAM" id="SSF48371">
    <property type="entry name" value="ARM repeat"/>
    <property type="match status" value="1"/>
</dbReference>
<dbReference type="KEGG" id="mbr:MONBRDRAFT_27016"/>
<name>A9V423_MONBE</name>
<keyword evidence="3" id="KW-1185">Reference proteome</keyword>
<dbReference type="InterPro" id="IPR011989">
    <property type="entry name" value="ARM-like"/>
</dbReference>
<dbReference type="InterPro" id="IPR016024">
    <property type="entry name" value="ARM-type_fold"/>
</dbReference>
<dbReference type="Gene3D" id="1.25.10.10">
    <property type="entry name" value="Leucine-rich Repeat Variant"/>
    <property type="match status" value="1"/>
</dbReference>
<dbReference type="GO" id="GO:0035556">
    <property type="term" value="P:intracellular signal transduction"/>
    <property type="evidence" value="ECO:0000318"/>
    <property type="project" value="GO_Central"/>
</dbReference>
<dbReference type="GO" id="GO:0005737">
    <property type="term" value="C:cytoplasm"/>
    <property type="evidence" value="ECO:0007669"/>
    <property type="project" value="UniProtKB-ARBA"/>
</dbReference>
<dbReference type="AlphaFoldDB" id="A9V423"/>
<dbReference type="GO" id="GO:0043539">
    <property type="term" value="F:protein serine/threonine kinase activator activity"/>
    <property type="evidence" value="ECO:0000318"/>
    <property type="project" value="GO_Central"/>
</dbReference>
<proteinExistence type="inferred from homology"/>
<dbReference type="STRING" id="81824.A9V423"/>